<dbReference type="PANTHER" id="PTHR42858:SF1">
    <property type="entry name" value="LD15494P"/>
    <property type="match status" value="1"/>
</dbReference>
<evidence type="ECO:0000259" key="1">
    <source>
        <dbReference type="Pfam" id="PF00155"/>
    </source>
</evidence>
<dbReference type="InterPro" id="IPR015424">
    <property type="entry name" value="PyrdxlP-dep_Trfase"/>
</dbReference>
<dbReference type="Pfam" id="PF00155">
    <property type="entry name" value="Aminotran_1_2"/>
    <property type="match status" value="1"/>
</dbReference>
<dbReference type="RefSeq" id="XP_007911363.1">
    <property type="nucleotide sequence ID" value="XM_007913172.1"/>
</dbReference>
<gene>
    <name evidence="2" type="ORF">UCRPA7_578</name>
</gene>
<dbReference type="CDD" id="cd00609">
    <property type="entry name" value="AAT_like"/>
    <property type="match status" value="1"/>
</dbReference>
<dbReference type="OrthoDB" id="7042322at2759"/>
<protein>
    <submittedName>
        <fullName evidence="2">Putative aminotransferase protein</fullName>
    </submittedName>
</protein>
<dbReference type="GO" id="GO:0030170">
    <property type="term" value="F:pyridoxal phosphate binding"/>
    <property type="evidence" value="ECO:0007669"/>
    <property type="project" value="InterPro"/>
</dbReference>
<dbReference type="GO" id="GO:0047536">
    <property type="term" value="F:2-aminoadipate transaminase activity"/>
    <property type="evidence" value="ECO:0007669"/>
    <property type="project" value="TreeGrafter"/>
</dbReference>
<dbReference type="Gene3D" id="3.90.1150.10">
    <property type="entry name" value="Aspartate Aminotransferase, domain 1"/>
    <property type="match status" value="1"/>
</dbReference>
<dbReference type="AlphaFoldDB" id="R8BWV7"/>
<proteinExistence type="predicted"/>
<dbReference type="FunFam" id="3.40.640.10:FF:000080">
    <property type="entry name" value="Aminotransferase, putative"/>
    <property type="match status" value="1"/>
</dbReference>
<dbReference type="HOGENOM" id="CLU_017584_0_6_1"/>
<dbReference type="PANTHER" id="PTHR42858">
    <property type="entry name" value="AMINOTRANSFERASE"/>
    <property type="match status" value="1"/>
</dbReference>
<dbReference type="KEGG" id="tmn:UCRPA7_578"/>
<evidence type="ECO:0000313" key="2">
    <source>
        <dbReference type="EMBL" id="EOO03820.1"/>
    </source>
</evidence>
<dbReference type="EMBL" id="KB932812">
    <property type="protein sequence ID" value="EOO03820.1"/>
    <property type="molecule type" value="Genomic_DNA"/>
</dbReference>
<dbReference type="SUPFAM" id="SSF53383">
    <property type="entry name" value="PLP-dependent transferases"/>
    <property type="match status" value="1"/>
</dbReference>
<dbReference type="InterPro" id="IPR004839">
    <property type="entry name" value="Aminotransferase_I/II_large"/>
</dbReference>
<sequence length="463" mass="51111">MGGAGGQKKLINLLRGWPSPNLLPAELLKTAASRALSNPEIFVPGLQYGPDPGYQPLRKELAKFLSDFYSTTPDAERICITGGASQSVACILQSFTEPVYTQAVWVIAPCYYLACPIFEDSGFKNRLKAVPEDDEGVDLEWLEKGLQSFEASDPGKPVYKQPNPFRKAYRHIVYVVPTCSNPSGKTMSLRRRKELVQLARKYNALVICDDVYDFLQWPIATSEVRSSATSPPPSILPRLSDIDFAMGPSSHDPEGQQFGHAISNGSFSKIVGPGIRTGWVEGTRDFAFGLAQTGSTKSGGAPSQFGAMTVCEMMKSGDLARHLEESCRPALQHRHRLMMDAIHEHLGPFGIEVMDSNVKDVQVYGGYFVWITFPDGPTAQDIAERASEDENLIVPPGEMFEVKGDEETVKFENSIRLCYSWEEEDDMVEGVRRLGRVIKALRSEGPRTVANKEAKKGGLDAFF</sequence>
<dbReference type="InterPro" id="IPR015422">
    <property type="entry name" value="PyrdxlP-dep_Trfase_small"/>
</dbReference>
<evidence type="ECO:0000313" key="3">
    <source>
        <dbReference type="Proteomes" id="UP000014074"/>
    </source>
</evidence>
<dbReference type="Gene3D" id="3.40.640.10">
    <property type="entry name" value="Type I PLP-dependent aspartate aminotransferase-like (Major domain)"/>
    <property type="match status" value="1"/>
</dbReference>
<feature type="domain" description="Aminotransferase class I/classII large" evidence="1">
    <location>
        <begin position="45"/>
        <end position="426"/>
    </location>
</feature>
<keyword evidence="2" id="KW-0808">Transferase</keyword>
<organism evidence="2 3">
    <name type="scientific">Phaeoacremonium minimum (strain UCR-PA7)</name>
    <name type="common">Esca disease fungus</name>
    <name type="synonym">Togninia minima</name>
    <dbReference type="NCBI Taxonomy" id="1286976"/>
    <lineage>
        <taxon>Eukaryota</taxon>
        <taxon>Fungi</taxon>
        <taxon>Dikarya</taxon>
        <taxon>Ascomycota</taxon>
        <taxon>Pezizomycotina</taxon>
        <taxon>Sordariomycetes</taxon>
        <taxon>Sordariomycetidae</taxon>
        <taxon>Togniniales</taxon>
        <taxon>Togniniaceae</taxon>
        <taxon>Phaeoacremonium</taxon>
    </lineage>
</organism>
<name>R8BWV7_PHAM7</name>
<accession>R8BWV7</accession>
<keyword evidence="2" id="KW-0032">Aminotransferase</keyword>
<reference evidence="3" key="1">
    <citation type="journal article" date="2013" name="Genome Announc.">
        <title>Draft genome sequence of the ascomycete Phaeoacremonium aleophilum strain UCR-PA7, a causal agent of the esca disease complex in grapevines.</title>
        <authorList>
            <person name="Blanco-Ulate B."/>
            <person name="Rolshausen P."/>
            <person name="Cantu D."/>
        </authorList>
    </citation>
    <scope>NUCLEOTIDE SEQUENCE [LARGE SCALE GENOMIC DNA]</scope>
    <source>
        <strain evidence="3">UCR-PA7</strain>
    </source>
</reference>
<dbReference type="GeneID" id="19326368"/>
<dbReference type="eggNOG" id="KOG0634">
    <property type="taxonomic scope" value="Eukaryota"/>
</dbReference>
<dbReference type="InterPro" id="IPR015421">
    <property type="entry name" value="PyrdxlP-dep_Trfase_major"/>
</dbReference>
<keyword evidence="3" id="KW-1185">Reference proteome</keyword>
<dbReference type="Proteomes" id="UP000014074">
    <property type="component" value="Unassembled WGS sequence"/>
</dbReference>